<dbReference type="Proteomes" id="UP001152607">
    <property type="component" value="Unassembled WGS sequence"/>
</dbReference>
<feature type="region of interest" description="Disordered" evidence="1">
    <location>
        <begin position="48"/>
        <end position="118"/>
    </location>
</feature>
<organism evidence="2 3">
    <name type="scientific">Periconia digitata</name>
    <dbReference type="NCBI Taxonomy" id="1303443"/>
    <lineage>
        <taxon>Eukaryota</taxon>
        <taxon>Fungi</taxon>
        <taxon>Dikarya</taxon>
        <taxon>Ascomycota</taxon>
        <taxon>Pezizomycotina</taxon>
        <taxon>Dothideomycetes</taxon>
        <taxon>Pleosporomycetidae</taxon>
        <taxon>Pleosporales</taxon>
        <taxon>Massarineae</taxon>
        <taxon>Periconiaceae</taxon>
        <taxon>Periconia</taxon>
    </lineage>
</organism>
<accession>A0A9W4U161</accession>
<evidence type="ECO:0000313" key="2">
    <source>
        <dbReference type="EMBL" id="CAI6226879.1"/>
    </source>
</evidence>
<dbReference type="AlphaFoldDB" id="A0A9W4U161"/>
<sequence>MRSTIHEIDLFADTIIILRSPCENFAPWDETPTLSSTDVTEAKEKQLIRAQTSENEQVVRKLSKKEAKKLAKMRNRASLSTVPSRVPENGGKQAEPPSRTSSKEQRLFQDPDSAPGVDYEVENSRVKPVVPASEPITSEDDEIHYLVSSRHLMLASPWFRRVLTREGFIKASKDPSDRRYHIPASSWDEEAFLILLNVFYVRTR</sequence>
<evidence type="ECO:0000313" key="3">
    <source>
        <dbReference type="Proteomes" id="UP001152607"/>
    </source>
</evidence>
<reference evidence="2" key="1">
    <citation type="submission" date="2023-01" db="EMBL/GenBank/DDBJ databases">
        <authorList>
            <person name="Van Ghelder C."/>
            <person name="Rancurel C."/>
        </authorList>
    </citation>
    <scope>NUCLEOTIDE SEQUENCE</scope>
    <source>
        <strain evidence="2">CNCM I-4278</strain>
    </source>
</reference>
<evidence type="ECO:0008006" key="4">
    <source>
        <dbReference type="Google" id="ProtNLM"/>
    </source>
</evidence>
<gene>
    <name evidence="2" type="ORF">PDIGIT_LOCUS60</name>
</gene>
<dbReference type="OrthoDB" id="3790889at2759"/>
<proteinExistence type="predicted"/>
<comment type="caution">
    <text evidence="2">The sequence shown here is derived from an EMBL/GenBank/DDBJ whole genome shotgun (WGS) entry which is preliminary data.</text>
</comment>
<name>A0A9W4U161_9PLEO</name>
<evidence type="ECO:0000256" key="1">
    <source>
        <dbReference type="SAM" id="MobiDB-lite"/>
    </source>
</evidence>
<protein>
    <recommendedName>
        <fullName evidence="4">BTB domain-containing protein</fullName>
    </recommendedName>
</protein>
<dbReference type="EMBL" id="CAOQHR010000001">
    <property type="protein sequence ID" value="CAI6226879.1"/>
    <property type="molecule type" value="Genomic_DNA"/>
</dbReference>
<keyword evidence="3" id="KW-1185">Reference proteome</keyword>